<dbReference type="InterPro" id="IPR001878">
    <property type="entry name" value="Znf_CCHC"/>
</dbReference>
<dbReference type="PROSITE" id="PS50158">
    <property type="entry name" value="ZF_CCHC"/>
    <property type="match status" value="1"/>
</dbReference>
<keyword evidence="4" id="KW-1185">Reference proteome</keyword>
<dbReference type="InterPro" id="IPR040256">
    <property type="entry name" value="At4g02000-like"/>
</dbReference>
<name>A0AAE1JI87_9FABA</name>
<dbReference type="InterPro" id="IPR025558">
    <property type="entry name" value="DUF4283"/>
</dbReference>
<reference evidence="3" key="1">
    <citation type="submission" date="2023-10" db="EMBL/GenBank/DDBJ databases">
        <title>Chromosome-level genome of the transformable northern wattle, Acacia crassicarpa.</title>
        <authorList>
            <person name="Massaro I."/>
            <person name="Sinha N.R."/>
            <person name="Poethig S."/>
            <person name="Leichty A.R."/>
        </authorList>
    </citation>
    <scope>NUCLEOTIDE SEQUENCE</scope>
    <source>
        <strain evidence="3">Acra3RX</strain>
        <tissue evidence="3">Leaf</tissue>
    </source>
</reference>
<feature type="domain" description="CCHC-type" evidence="2">
    <location>
        <begin position="201"/>
        <end position="215"/>
    </location>
</feature>
<gene>
    <name evidence="3" type="ORF">QN277_025137</name>
</gene>
<dbReference type="Pfam" id="PF14392">
    <property type="entry name" value="zf-CCHC_4"/>
    <property type="match status" value="1"/>
</dbReference>
<keyword evidence="1" id="KW-0863">Zinc-finger</keyword>
<evidence type="ECO:0000313" key="4">
    <source>
        <dbReference type="Proteomes" id="UP001293593"/>
    </source>
</evidence>
<evidence type="ECO:0000256" key="1">
    <source>
        <dbReference type="PROSITE-ProRule" id="PRU00047"/>
    </source>
</evidence>
<proteinExistence type="predicted"/>
<sequence length="462" mass="51737">MEVGGSGSSKLGKEVVLSLDRSADNRGRTLVGKIMTNKNLNVPTVISMIKKGWQMDEEVEVHELEKSQLIFLFRFHDLKGYARILKGRPWSILGFLLNLQKWEDCMVLEEVKFDVSPFWVQFHGVPLEAFNNSNAKLMGDAVGESVLFEKPKLGDRLNRAFIKVRSLVRMDEPLTTGFWVPRGEKERVWVSVKYERLQHFCYLCGRVGHDGRSCKVLPEDRLEKEKRYDYGSWLSTSTVRTTKEALVVCKPRWDEAEFIVQNSQPPESRRSCLPVRLETVKENRVPVSAENQSLCVKGKEVACHTKGMMEQEHSVANLVVPTQTSLVCQNEINEVDLGSSRVVPYSITEGVNAEVEDISRLSGISSVMWSGDLGIVKGPSKVDLSVLVGQDNSFGPDPANCSNPSACNKGLHYNSNPSYGTEPSSLESYVAHDLSPVSAMAMSFNNLHLKRPADLELDPPNY</sequence>
<keyword evidence="1" id="KW-0862">Zinc</keyword>
<keyword evidence="1" id="KW-0479">Metal-binding</keyword>
<evidence type="ECO:0000313" key="3">
    <source>
        <dbReference type="EMBL" id="KAK4268484.1"/>
    </source>
</evidence>
<protein>
    <recommendedName>
        <fullName evidence="2">CCHC-type domain-containing protein</fullName>
    </recommendedName>
</protein>
<dbReference type="EMBL" id="JAWXYG010000007">
    <property type="protein sequence ID" value="KAK4268484.1"/>
    <property type="molecule type" value="Genomic_DNA"/>
</dbReference>
<accession>A0AAE1JI87</accession>
<dbReference type="Proteomes" id="UP001293593">
    <property type="component" value="Unassembled WGS sequence"/>
</dbReference>
<dbReference type="GO" id="GO:0008270">
    <property type="term" value="F:zinc ion binding"/>
    <property type="evidence" value="ECO:0007669"/>
    <property type="project" value="UniProtKB-KW"/>
</dbReference>
<dbReference type="InterPro" id="IPR025836">
    <property type="entry name" value="Zn_knuckle_CX2CX4HX4C"/>
</dbReference>
<dbReference type="Pfam" id="PF14111">
    <property type="entry name" value="DUF4283"/>
    <property type="match status" value="1"/>
</dbReference>
<dbReference type="GO" id="GO:0003676">
    <property type="term" value="F:nucleic acid binding"/>
    <property type="evidence" value="ECO:0007669"/>
    <property type="project" value="InterPro"/>
</dbReference>
<organism evidence="3 4">
    <name type="scientific">Acacia crassicarpa</name>
    <name type="common">northern wattle</name>
    <dbReference type="NCBI Taxonomy" id="499986"/>
    <lineage>
        <taxon>Eukaryota</taxon>
        <taxon>Viridiplantae</taxon>
        <taxon>Streptophyta</taxon>
        <taxon>Embryophyta</taxon>
        <taxon>Tracheophyta</taxon>
        <taxon>Spermatophyta</taxon>
        <taxon>Magnoliopsida</taxon>
        <taxon>eudicotyledons</taxon>
        <taxon>Gunneridae</taxon>
        <taxon>Pentapetalae</taxon>
        <taxon>rosids</taxon>
        <taxon>fabids</taxon>
        <taxon>Fabales</taxon>
        <taxon>Fabaceae</taxon>
        <taxon>Caesalpinioideae</taxon>
        <taxon>mimosoid clade</taxon>
        <taxon>Acacieae</taxon>
        <taxon>Acacia</taxon>
    </lineage>
</organism>
<comment type="caution">
    <text evidence="3">The sequence shown here is derived from an EMBL/GenBank/DDBJ whole genome shotgun (WGS) entry which is preliminary data.</text>
</comment>
<dbReference type="AlphaFoldDB" id="A0AAE1JI87"/>
<dbReference type="PANTHER" id="PTHR31286">
    <property type="entry name" value="GLYCINE-RICH CELL WALL STRUCTURAL PROTEIN 1.8-LIKE"/>
    <property type="match status" value="1"/>
</dbReference>
<dbReference type="PANTHER" id="PTHR31286:SF178">
    <property type="entry name" value="DUF4283 DOMAIN-CONTAINING PROTEIN"/>
    <property type="match status" value="1"/>
</dbReference>
<evidence type="ECO:0000259" key="2">
    <source>
        <dbReference type="PROSITE" id="PS50158"/>
    </source>
</evidence>